<sequence>MAKLFDGKKVVFNGDLLSITDACTYKYAPQLNIPLSFWMNPKTVSFYEVFFGGYNIKMPNEFLDITPVNPAEKCDFPFSQFVVLDDEIVFFYNDHAIFYFNNQEALNFHEKKKVENSVIVGKKTTGSSKVCKQTEHNPDNYNTSRECFYKYMNLINTYREYRKELADDSAKYLQKKIIPNKDFSVQCDGGCISVIYKWNGPDNLVVTQQFDGGETEISFTKEELGSRVVTKLFPD</sequence>
<dbReference type="AlphaFoldDB" id="A0A701Z0I5"/>
<protein>
    <submittedName>
        <fullName evidence="1">Uncharacterized protein</fullName>
    </submittedName>
</protein>
<accession>A0A701Z0I5</accession>
<gene>
    <name evidence="1" type="ORF">G0B48_22765</name>
</gene>
<organism evidence="1">
    <name type="scientific">Salmonella enterica</name>
    <name type="common">Salmonella choleraesuis</name>
    <dbReference type="NCBI Taxonomy" id="28901"/>
    <lineage>
        <taxon>Bacteria</taxon>
        <taxon>Pseudomonadati</taxon>
        <taxon>Pseudomonadota</taxon>
        <taxon>Gammaproteobacteria</taxon>
        <taxon>Enterobacterales</taxon>
        <taxon>Enterobacteriaceae</taxon>
        <taxon>Salmonella</taxon>
    </lineage>
</organism>
<proteinExistence type="predicted"/>
<comment type="caution">
    <text evidence="1">The sequence shown here is derived from an EMBL/GenBank/DDBJ whole genome shotgun (WGS) entry which is preliminary data.</text>
</comment>
<reference evidence="1" key="1">
    <citation type="journal article" date="2018" name="Genome Biol.">
        <title>SKESA: strategic k-mer extension for scrupulous assemblies.</title>
        <authorList>
            <person name="Souvorov A."/>
            <person name="Agarwala R."/>
            <person name="Lipman D.J."/>
        </authorList>
    </citation>
    <scope>NUCLEOTIDE SEQUENCE</scope>
    <source>
        <strain evidence="1">973-77</strain>
    </source>
</reference>
<dbReference type="EMBL" id="DAAMGL010000029">
    <property type="protein sequence ID" value="HAC6567909.1"/>
    <property type="molecule type" value="Genomic_DNA"/>
</dbReference>
<name>A0A701Z0I5_SALER</name>
<reference evidence="1" key="2">
    <citation type="submission" date="2018-07" db="EMBL/GenBank/DDBJ databases">
        <authorList>
            <consortium name="NCBI Pathogen Detection Project"/>
        </authorList>
    </citation>
    <scope>NUCLEOTIDE SEQUENCE</scope>
    <source>
        <strain evidence="1">973-77</strain>
    </source>
</reference>
<dbReference type="RefSeq" id="WP_079780631.1">
    <property type="nucleotide sequence ID" value="NZ_MXNZ01000035.1"/>
</dbReference>
<evidence type="ECO:0000313" key="1">
    <source>
        <dbReference type="EMBL" id="HAC6567909.1"/>
    </source>
</evidence>